<dbReference type="PROSITE" id="PS50911">
    <property type="entry name" value="CHAP"/>
    <property type="match status" value="1"/>
</dbReference>
<dbReference type="Gene3D" id="3.90.1720.10">
    <property type="entry name" value="endopeptidase domain like (from Nostoc punctiforme)"/>
    <property type="match status" value="1"/>
</dbReference>
<name>A0ABU4JFP2_9FLAO</name>
<dbReference type="RefSeq" id="WP_063968565.1">
    <property type="nucleotide sequence ID" value="NZ_JAMXLT020000008.1"/>
</dbReference>
<keyword evidence="3" id="KW-1185">Reference proteome</keyword>
<evidence type="ECO:0000313" key="3">
    <source>
        <dbReference type="Proteomes" id="UP001204439"/>
    </source>
</evidence>
<dbReference type="InterPro" id="IPR038765">
    <property type="entry name" value="Papain-like_cys_pep_sf"/>
</dbReference>
<dbReference type="Pfam" id="PF05257">
    <property type="entry name" value="CHAP"/>
    <property type="match status" value="1"/>
</dbReference>
<dbReference type="PANTHER" id="PTHR30094:SF0">
    <property type="entry name" value="BIFUNCTIONAL GLUTATHIONYLSPERMIDINE SYNTHETASE_AMIDASE-RELATED"/>
    <property type="match status" value="1"/>
</dbReference>
<feature type="domain" description="Peptidase C51" evidence="1">
    <location>
        <begin position="47"/>
        <end position="184"/>
    </location>
</feature>
<proteinExistence type="predicted"/>
<dbReference type="InterPro" id="IPR007921">
    <property type="entry name" value="CHAP_dom"/>
</dbReference>
<evidence type="ECO:0000259" key="1">
    <source>
        <dbReference type="PROSITE" id="PS50911"/>
    </source>
</evidence>
<dbReference type="SUPFAM" id="SSF54001">
    <property type="entry name" value="Cysteine proteinases"/>
    <property type="match status" value="1"/>
</dbReference>
<dbReference type="InterPro" id="IPR051705">
    <property type="entry name" value="Gsp_Synthetase/Amidase"/>
</dbReference>
<accession>A0ABU4JFP2</accession>
<dbReference type="Proteomes" id="UP001204439">
    <property type="component" value="Unassembled WGS sequence"/>
</dbReference>
<protein>
    <submittedName>
        <fullName evidence="2">CHAP domain-containing protein</fullName>
    </submittedName>
</protein>
<gene>
    <name evidence="2" type="ORF">NG800_006240</name>
</gene>
<organism evidence="2 3">
    <name type="scientific">Epilithonimonas ginsengisoli</name>
    <dbReference type="NCBI Taxonomy" id="1245592"/>
    <lineage>
        <taxon>Bacteria</taxon>
        <taxon>Pseudomonadati</taxon>
        <taxon>Bacteroidota</taxon>
        <taxon>Flavobacteriia</taxon>
        <taxon>Flavobacteriales</taxon>
        <taxon>Weeksellaceae</taxon>
        <taxon>Chryseobacterium group</taxon>
        <taxon>Epilithonimonas</taxon>
    </lineage>
</organism>
<sequence length="382" mass="44744">MKKKIFAVAVFLIIILSVNWSVKKFNLNQNFEVGQKLDSLNGVVVYYNGGVNNVEERNTTKDGYNLGLKYQCVEFVKRYYYEYFHHKMPDNYGNAKDFFDEKLKDGEKNEKRGLLQFQNSSHLKPQENDLIIFSGSLFNRYGHVAIISKVSDNEIEIIQQNPGPFSPPRETFLLEVKNGKWEIKNNRVLGWLRKEKTEIEPTEKAEPNIFSSKYLEIKDALVDSNNLILSKVGFEKLSKLKTDSTKTDLWECGNPFEWLDRPWMEKTYGKYNEKAGNFSNFNGEITTIYKKGIEYSTNKHIVLFDWAEAESHTFSIPSHHIILDKSTTLKDFRKLFPQLEAEQMSNKDVRFRIPIDKDSDDAFLFYFEDGKLQNFSLWWLLC</sequence>
<evidence type="ECO:0000313" key="2">
    <source>
        <dbReference type="EMBL" id="MDW8548500.1"/>
    </source>
</evidence>
<reference evidence="2 3" key="1">
    <citation type="submission" date="2023-11" db="EMBL/GenBank/DDBJ databases">
        <title>First isolation, identification, and characterization of non-pathogenic Epilithonimonas ginsengisoli isolated from diseased farmed rainbow trout (Oncorhynchus mykiss) in Chile.</title>
        <authorList>
            <person name="Miranda C.D."/>
            <person name="Irgang R."/>
            <person name="Concha C."/>
            <person name="Rojas R."/>
            <person name="Avendano R."/>
        </authorList>
    </citation>
    <scope>NUCLEOTIDE SEQUENCE [LARGE SCALE GENOMIC DNA]</scope>
    <source>
        <strain evidence="2 3">FP99</strain>
    </source>
</reference>
<dbReference type="PANTHER" id="PTHR30094">
    <property type="entry name" value="BIFUNCTIONAL GLUTATHIONYLSPERMIDINE SYNTHETASE/AMIDASE-RELATED"/>
    <property type="match status" value="1"/>
</dbReference>
<dbReference type="EMBL" id="JAMXLT020000008">
    <property type="protein sequence ID" value="MDW8548500.1"/>
    <property type="molecule type" value="Genomic_DNA"/>
</dbReference>
<comment type="caution">
    <text evidence="2">The sequence shown here is derived from an EMBL/GenBank/DDBJ whole genome shotgun (WGS) entry which is preliminary data.</text>
</comment>